<dbReference type="InterPro" id="IPR004149">
    <property type="entry name" value="Znf_DNAligase_C4"/>
</dbReference>
<feature type="binding site" evidence="15">
    <location>
        <position position="420"/>
    </location>
    <ligand>
        <name>Zn(2+)</name>
        <dbReference type="ChEBI" id="CHEBI:29105"/>
    </ligand>
</feature>
<evidence type="ECO:0000256" key="12">
    <source>
        <dbReference type="ARBA" id="ARBA00023204"/>
    </source>
</evidence>
<keyword evidence="5 15" id="KW-0235">DNA replication</keyword>
<evidence type="ECO:0000313" key="17">
    <source>
        <dbReference type="EMBL" id="REE08291.1"/>
    </source>
</evidence>
<dbReference type="PIRSF" id="PIRSF001604">
    <property type="entry name" value="LigA"/>
    <property type="match status" value="1"/>
</dbReference>
<dbReference type="InterPro" id="IPR001357">
    <property type="entry name" value="BRCT_dom"/>
</dbReference>
<dbReference type="Pfam" id="PF01653">
    <property type="entry name" value="DNA_ligase_aden"/>
    <property type="match status" value="1"/>
</dbReference>
<evidence type="ECO:0000256" key="14">
    <source>
        <dbReference type="ARBA" id="ARBA00060881"/>
    </source>
</evidence>
<comment type="cofactor">
    <cofactor evidence="15">
        <name>Mg(2+)</name>
        <dbReference type="ChEBI" id="CHEBI:18420"/>
    </cofactor>
    <cofactor evidence="15">
        <name>Mn(2+)</name>
        <dbReference type="ChEBI" id="CHEBI:29035"/>
    </cofactor>
</comment>
<evidence type="ECO:0000256" key="6">
    <source>
        <dbReference type="ARBA" id="ARBA00022723"/>
    </source>
</evidence>
<keyword evidence="15" id="KW-0464">Manganese</keyword>
<dbReference type="FunFam" id="1.10.150.20:FF:000006">
    <property type="entry name" value="DNA ligase"/>
    <property type="match status" value="1"/>
</dbReference>
<evidence type="ECO:0000313" key="18">
    <source>
        <dbReference type="Proteomes" id="UP000256919"/>
    </source>
</evidence>
<keyword evidence="9 15" id="KW-0862">Zinc</keyword>
<dbReference type="GO" id="GO:0046872">
    <property type="term" value="F:metal ion binding"/>
    <property type="evidence" value="ECO:0007669"/>
    <property type="project" value="UniProtKB-KW"/>
</dbReference>
<feature type="binding site" evidence="15">
    <location>
        <position position="133"/>
    </location>
    <ligand>
        <name>NAD(+)</name>
        <dbReference type="ChEBI" id="CHEBI:57540"/>
    </ligand>
</feature>
<dbReference type="Proteomes" id="UP000256919">
    <property type="component" value="Unassembled WGS sequence"/>
</dbReference>
<dbReference type="GO" id="GO:0006281">
    <property type="term" value="P:DNA repair"/>
    <property type="evidence" value="ECO:0007669"/>
    <property type="project" value="UniProtKB-KW"/>
</dbReference>
<evidence type="ECO:0000256" key="15">
    <source>
        <dbReference type="HAMAP-Rule" id="MF_01588"/>
    </source>
</evidence>
<dbReference type="CDD" id="cd00114">
    <property type="entry name" value="LIGANc"/>
    <property type="match status" value="1"/>
</dbReference>
<dbReference type="GO" id="GO:0006260">
    <property type="term" value="P:DNA replication"/>
    <property type="evidence" value="ECO:0007669"/>
    <property type="project" value="UniProtKB-KW"/>
</dbReference>
<dbReference type="EC" id="6.5.1.2" evidence="2 15"/>
<evidence type="ECO:0000256" key="4">
    <source>
        <dbReference type="ARBA" id="ARBA00022598"/>
    </source>
</evidence>
<dbReference type="HAMAP" id="MF_01588">
    <property type="entry name" value="DNA_ligase_A"/>
    <property type="match status" value="1"/>
</dbReference>
<feature type="binding site" evidence="15">
    <location>
        <position position="402"/>
    </location>
    <ligand>
        <name>Zn(2+)</name>
        <dbReference type="ChEBI" id="CHEBI:29105"/>
    </ligand>
</feature>
<feature type="binding site" evidence="15">
    <location>
        <position position="169"/>
    </location>
    <ligand>
        <name>NAD(+)</name>
        <dbReference type="ChEBI" id="CHEBI:57540"/>
    </ligand>
</feature>
<dbReference type="InterPro" id="IPR013839">
    <property type="entry name" value="DNAligase_adenylation"/>
</dbReference>
<dbReference type="PROSITE" id="PS50172">
    <property type="entry name" value="BRCT"/>
    <property type="match status" value="1"/>
</dbReference>
<dbReference type="FunFam" id="1.10.150.20:FF:000007">
    <property type="entry name" value="DNA ligase"/>
    <property type="match status" value="1"/>
</dbReference>
<dbReference type="SMART" id="SM00532">
    <property type="entry name" value="LIGANc"/>
    <property type="match status" value="1"/>
</dbReference>
<name>A0A3D9LLM1_9FLAO</name>
<dbReference type="InterPro" id="IPR004150">
    <property type="entry name" value="NAD_DNA_ligase_OB"/>
</dbReference>
<evidence type="ECO:0000256" key="10">
    <source>
        <dbReference type="ARBA" id="ARBA00022842"/>
    </source>
</evidence>
<dbReference type="InterPro" id="IPR033136">
    <property type="entry name" value="DNA_ligase_CS"/>
</dbReference>
<keyword evidence="12 15" id="KW-0234">DNA repair</keyword>
<sequence length="664" mass="74204">MNTKQKIESLREELRQHNYNYYILDDATISDYDFDIKLKELQALEDAHPEFFDANSPTQRVGGAITKNFKTTVHDSRMYSLDNSYSKDDLLDWETRVKKMVDGEVSYTCELKYDGASISLTYENGKLLRAVTRGDGVQGDEVTANIKTINTVPLQLKGDFPERFDIRGEIVLPIAGFLKMNAERIANEEEPYKNPRNTASGSLKLQDSSEVAKRPLECLLYSIVGNNLNITSQSEGLAKARAWGFKVPQEAKLVNSIDEVLEYVAYWDENRHNLPYEIDGVVIKVNNLYQQDELGFTAKAPRWAMAYKFKAEQVSTKLNEITYQVGRTGAITPVANLEPVQLAGTIVKRASLHNADQIEKLDIRVGDEVFVEKGGEIIPKIIAVDLSKRPLYSVPTLYVTNCPECDTELVRLEGEAKHYCPNDTACPPQVVGRIQHYISRKAMDIDGLGGETVALLVKEGLIANYSDLYELTVEQIVPLERMAQKSAENLVNGIEASKQIPFERVLFGLGIRYVGETVAKKLAKHYKSIDALMFASLLDLVTVDEIGERIAQSVVEYFSSEDNKQIIERLKLFGVQLEISAEKLANQTEKLKGLSIVVSGVFENVSRNELKKLIEDNGGKVSSSISSKTSYLVAGDKMGPSKRVKAESLNVPILTEESFLDALK</sequence>
<keyword evidence="4 15" id="KW-0436">Ligase</keyword>
<dbReference type="Gene3D" id="3.30.470.30">
    <property type="entry name" value="DNA ligase/mRNA capping enzyme"/>
    <property type="match status" value="1"/>
</dbReference>
<dbReference type="PANTHER" id="PTHR23389:SF9">
    <property type="entry name" value="DNA LIGASE"/>
    <property type="match status" value="1"/>
</dbReference>
<dbReference type="InterPro" id="IPR041663">
    <property type="entry name" value="DisA/LigA_HHH"/>
</dbReference>
<keyword evidence="11 15" id="KW-0520">NAD</keyword>
<dbReference type="OrthoDB" id="9759736at2"/>
<protein>
    <recommendedName>
        <fullName evidence="3 15">DNA ligase</fullName>
        <ecNumber evidence="2 15">6.5.1.2</ecNumber>
    </recommendedName>
    <alternativeName>
        <fullName evidence="15">Polydeoxyribonucleotide synthase [NAD(+)]</fullName>
    </alternativeName>
</protein>
<evidence type="ECO:0000256" key="2">
    <source>
        <dbReference type="ARBA" id="ARBA00012722"/>
    </source>
</evidence>
<feature type="binding site" evidence="15">
    <location>
        <position position="405"/>
    </location>
    <ligand>
        <name>Zn(2+)</name>
        <dbReference type="ChEBI" id="CHEBI:29105"/>
    </ligand>
</feature>
<evidence type="ECO:0000256" key="9">
    <source>
        <dbReference type="ARBA" id="ARBA00022833"/>
    </source>
</evidence>
<dbReference type="Gene3D" id="6.20.10.30">
    <property type="match status" value="1"/>
</dbReference>
<dbReference type="PROSITE" id="PS01056">
    <property type="entry name" value="DNA_LIGASE_N2"/>
    <property type="match status" value="1"/>
</dbReference>
<comment type="function">
    <text evidence="1 15">DNA ligase that catalyzes the formation of phosphodiester linkages between 5'-phosphoryl and 3'-hydroxyl groups in double-stranded DNA using NAD as a coenzyme and as the energy source for the reaction. It is essential for DNA replication and repair of damaged DNA.</text>
</comment>
<dbReference type="NCBIfam" id="NF005932">
    <property type="entry name" value="PRK07956.1"/>
    <property type="match status" value="1"/>
</dbReference>
<comment type="similarity">
    <text evidence="14 15">Belongs to the NAD-dependent DNA ligase family. LigA subfamily.</text>
</comment>
<evidence type="ECO:0000256" key="5">
    <source>
        <dbReference type="ARBA" id="ARBA00022705"/>
    </source>
</evidence>
<dbReference type="PANTHER" id="PTHR23389">
    <property type="entry name" value="CHROMOSOME TRANSMISSION FIDELITY FACTOR 18"/>
    <property type="match status" value="1"/>
</dbReference>
<keyword evidence="6 15" id="KW-0479">Metal-binding</keyword>
<dbReference type="AlphaFoldDB" id="A0A3D9LLM1"/>
<feature type="active site" description="N6-AMP-lysine intermediate" evidence="15">
    <location>
        <position position="112"/>
    </location>
</feature>
<dbReference type="SUPFAM" id="SSF52113">
    <property type="entry name" value="BRCT domain"/>
    <property type="match status" value="1"/>
</dbReference>
<keyword evidence="10 15" id="KW-0460">Magnesium</keyword>
<dbReference type="Gene3D" id="2.40.50.140">
    <property type="entry name" value="Nucleic acid-binding proteins"/>
    <property type="match status" value="1"/>
</dbReference>
<dbReference type="GO" id="GO:0005829">
    <property type="term" value="C:cytosol"/>
    <property type="evidence" value="ECO:0007669"/>
    <property type="project" value="TreeGrafter"/>
</dbReference>
<proteinExistence type="inferred from homology"/>
<dbReference type="SUPFAM" id="SSF50249">
    <property type="entry name" value="Nucleic acid-binding proteins"/>
    <property type="match status" value="1"/>
</dbReference>
<dbReference type="InterPro" id="IPR013840">
    <property type="entry name" value="DNAligase_N"/>
</dbReference>
<dbReference type="InterPro" id="IPR036420">
    <property type="entry name" value="BRCT_dom_sf"/>
</dbReference>
<dbReference type="GO" id="GO:0003723">
    <property type="term" value="F:RNA binding"/>
    <property type="evidence" value="ECO:0007669"/>
    <property type="project" value="InterPro"/>
</dbReference>
<dbReference type="NCBIfam" id="TIGR00575">
    <property type="entry name" value="dnlj"/>
    <property type="match status" value="1"/>
</dbReference>
<feature type="binding site" evidence="15">
    <location>
        <position position="284"/>
    </location>
    <ligand>
        <name>NAD(+)</name>
        <dbReference type="ChEBI" id="CHEBI:57540"/>
    </ligand>
</feature>
<dbReference type="RefSeq" id="WP_115811991.1">
    <property type="nucleotide sequence ID" value="NZ_QREI01000008.1"/>
</dbReference>
<evidence type="ECO:0000256" key="11">
    <source>
        <dbReference type="ARBA" id="ARBA00023027"/>
    </source>
</evidence>
<reference evidence="17 18" key="1">
    <citation type="submission" date="2018-07" db="EMBL/GenBank/DDBJ databases">
        <title>Genomic Encyclopedia of Type Strains, Phase III (KMG-III): the genomes of soil and plant-associated and newly described type strains.</title>
        <authorList>
            <person name="Whitman W."/>
        </authorList>
    </citation>
    <scope>NUCLEOTIDE SEQUENCE [LARGE SCALE GENOMIC DNA]</scope>
    <source>
        <strain evidence="17 18">CECT 7948</strain>
    </source>
</reference>
<gene>
    <name evidence="15" type="primary">ligA</name>
    <name evidence="17" type="ORF">DFQ09_108170</name>
</gene>
<dbReference type="InterPro" id="IPR001313">
    <property type="entry name" value="Pumilio_RNA-bd_rpt"/>
</dbReference>
<dbReference type="Pfam" id="PF00533">
    <property type="entry name" value="BRCT"/>
    <property type="match status" value="1"/>
</dbReference>
<feature type="domain" description="BRCT" evidence="16">
    <location>
        <begin position="586"/>
        <end position="664"/>
    </location>
</feature>
<dbReference type="SMART" id="SM00292">
    <property type="entry name" value="BRCT"/>
    <property type="match status" value="1"/>
</dbReference>
<dbReference type="InterPro" id="IPR012340">
    <property type="entry name" value="NA-bd_OB-fold"/>
</dbReference>
<dbReference type="InterPro" id="IPR010994">
    <property type="entry name" value="RuvA_2-like"/>
</dbReference>
<feature type="binding site" evidence="15">
    <location>
        <position position="426"/>
    </location>
    <ligand>
        <name>Zn(2+)</name>
        <dbReference type="ChEBI" id="CHEBI:29105"/>
    </ligand>
</feature>
<evidence type="ECO:0000256" key="7">
    <source>
        <dbReference type="ARBA" id="ARBA00022737"/>
    </source>
</evidence>
<feature type="binding site" evidence="15">
    <location>
        <begin position="80"/>
        <end position="81"/>
    </location>
    <ligand>
        <name>NAD(+)</name>
        <dbReference type="ChEBI" id="CHEBI:57540"/>
    </ligand>
</feature>
<dbReference type="Gene3D" id="1.10.287.610">
    <property type="entry name" value="Helix hairpin bin"/>
    <property type="match status" value="1"/>
</dbReference>
<organism evidence="17 18">
    <name type="scientific">Winogradskyella pacifica</name>
    <dbReference type="NCBI Taxonomy" id="664642"/>
    <lineage>
        <taxon>Bacteria</taxon>
        <taxon>Pseudomonadati</taxon>
        <taxon>Bacteroidota</taxon>
        <taxon>Flavobacteriia</taxon>
        <taxon>Flavobacteriales</taxon>
        <taxon>Flavobacteriaceae</taxon>
        <taxon>Winogradskyella</taxon>
    </lineage>
</organism>
<dbReference type="PROSITE" id="PS50302">
    <property type="entry name" value="PUM"/>
    <property type="match status" value="1"/>
</dbReference>
<evidence type="ECO:0000256" key="3">
    <source>
        <dbReference type="ARBA" id="ARBA00013308"/>
    </source>
</evidence>
<dbReference type="Pfam" id="PF12826">
    <property type="entry name" value="HHH_2"/>
    <property type="match status" value="1"/>
</dbReference>
<evidence type="ECO:0000256" key="13">
    <source>
        <dbReference type="ARBA" id="ARBA00034005"/>
    </source>
</evidence>
<accession>A0A3D9LLM1</accession>
<evidence type="ECO:0000256" key="8">
    <source>
        <dbReference type="ARBA" id="ARBA00022763"/>
    </source>
</evidence>
<dbReference type="Pfam" id="PF03120">
    <property type="entry name" value="OB_DNA_ligase"/>
    <property type="match status" value="1"/>
</dbReference>
<comment type="catalytic activity">
    <reaction evidence="13 15">
        <text>NAD(+) + (deoxyribonucleotide)n-3'-hydroxyl + 5'-phospho-(deoxyribonucleotide)m = (deoxyribonucleotide)n+m + AMP + beta-nicotinamide D-nucleotide.</text>
        <dbReference type="EC" id="6.5.1.2"/>
    </reaction>
</comment>
<keyword evidence="8 15" id="KW-0227">DNA damage</keyword>
<dbReference type="FunFam" id="2.40.50.140:FF:000012">
    <property type="entry name" value="DNA ligase"/>
    <property type="match status" value="1"/>
</dbReference>
<feature type="binding site" evidence="15">
    <location>
        <position position="308"/>
    </location>
    <ligand>
        <name>NAD(+)</name>
        <dbReference type="ChEBI" id="CHEBI:57540"/>
    </ligand>
</feature>
<dbReference type="EMBL" id="QREI01000008">
    <property type="protein sequence ID" value="REE08291.1"/>
    <property type="molecule type" value="Genomic_DNA"/>
</dbReference>
<keyword evidence="7" id="KW-0677">Repeat</keyword>
<dbReference type="Gene3D" id="1.10.150.20">
    <property type="entry name" value="5' to 3' exonuclease, C-terminal subdomain"/>
    <property type="match status" value="2"/>
</dbReference>
<evidence type="ECO:0000259" key="16">
    <source>
        <dbReference type="PROSITE" id="PS50172"/>
    </source>
</evidence>
<dbReference type="FunFam" id="3.30.470.30:FF:000001">
    <property type="entry name" value="DNA ligase"/>
    <property type="match status" value="1"/>
</dbReference>
<dbReference type="SUPFAM" id="SSF56091">
    <property type="entry name" value="DNA ligase/mRNA capping enzyme, catalytic domain"/>
    <property type="match status" value="1"/>
</dbReference>
<evidence type="ECO:0000256" key="1">
    <source>
        <dbReference type="ARBA" id="ARBA00004067"/>
    </source>
</evidence>
<dbReference type="GO" id="GO:0003911">
    <property type="term" value="F:DNA ligase (NAD+) activity"/>
    <property type="evidence" value="ECO:0007669"/>
    <property type="project" value="UniProtKB-UniRule"/>
</dbReference>
<feature type="binding site" evidence="15">
    <location>
        <position position="110"/>
    </location>
    <ligand>
        <name>NAD(+)</name>
        <dbReference type="ChEBI" id="CHEBI:57540"/>
    </ligand>
</feature>
<dbReference type="SUPFAM" id="SSF47781">
    <property type="entry name" value="RuvA domain 2-like"/>
    <property type="match status" value="1"/>
</dbReference>
<dbReference type="Gene3D" id="3.40.50.10190">
    <property type="entry name" value="BRCT domain"/>
    <property type="match status" value="1"/>
</dbReference>
<feature type="binding site" evidence="15">
    <location>
        <begin position="31"/>
        <end position="35"/>
    </location>
    <ligand>
        <name>NAD(+)</name>
        <dbReference type="ChEBI" id="CHEBI:57540"/>
    </ligand>
</feature>
<keyword evidence="18" id="KW-1185">Reference proteome</keyword>
<comment type="caution">
    <text evidence="17">The sequence shown here is derived from an EMBL/GenBank/DDBJ whole genome shotgun (WGS) entry which is preliminary data.</text>
</comment>
<dbReference type="InterPro" id="IPR001679">
    <property type="entry name" value="DNA_ligase"/>
</dbReference>
<dbReference type="Pfam" id="PF03119">
    <property type="entry name" value="DNA_ligase_ZBD"/>
    <property type="match status" value="1"/>
</dbReference>